<feature type="domain" description="AAA+ ATPase" evidence="2">
    <location>
        <begin position="52"/>
        <end position="267"/>
    </location>
</feature>
<dbReference type="NCBIfam" id="NF006958">
    <property type="entry name" value="PRK09435.1"/>
    <property type="match status" value="1"/>
</dbReference>
<comment type="caution">
    <text evidence="3">The sequence shown here is derived from an EMBL/GenBank/DDBJ whole genome shotgun (WGS) entry which is preliminary data.</text>
</comment>
<evidence type="ECO:0000313" key="3">
    <source>
        <dbReference type="EMBL" id="CCH74415.1"/>
    </source>
</evidence>
<dbReference type="OrthoDB" id="9778292at2"/>
<organism evidence="3 4">
    <name type="scientific">Nostocoides australiense Ben110</name>
    <dbReference type="NCBI Taxonomy" id="1193182"/>
    <lineage>
        <taxon>Bacteria</taxon>
        <taxon>Bacillati</taxon>
        <taxon>Actinomycetota</taxon>
        <taxon>Actinomycetes</taxon>
        <taxon>Micrococcales</taxon>
        <taxon>Intrasporangiaceae</taxon>
        <taxon>Nostocoides</taxon>
    </lineage>
</organism>
<dbReference type="NCBIfam" id="TIGR00750">
    <property type="entry name" value="lao"/>
    <property type="match status" value="1"/>
</dbReference>
<evidence type="ECO:0000256" key="1">
    <source>
        <dbReference type="ARBA" id="ARBA00009625"/>
    </source>
</evidence>
<accession>W6K0B0</accession>
<gene>
    <name evidence="3" type="primary">argK</name>
    <name evidence="3" type="ORF">BN11_440004</name>
</gene>
<dbReference type="GO" id="GO:0003924">
    <property type="term" value="F:GTPase activity"/>
    <property type="evidence" value="ECO:0007669"/>
    <property type="project" value="InterPro"/>
</dbReference>
<dbReference type="STRING" id="1193182.BN11_440004"/>
<sequence length="332" mass="35164">MREIDVAALTADVLSGSRAAIARAITLVESSREDHRSKASELIGALTPHTGSSVRVGITGVPGAGKSTFINALGTRLIQRGNRVGVVAVDPSSRRTGGSILGDRTRMAELTTSDHAFVRPSPSGRHLGGVARATRESMLVLEAAGYDVIIVETVGVGQNEIAVSEMVDTFLLLTLAGAGDQLQGIKRGILELADVIAVNKADGDGEGRARVAARDLATAMRLMLPGKDVRRPPVLTCSAATHSGLDEVWQAVLDHRGHLEAEGSLATRRAQQQQDWMWAMVDAHLEDAVRHTHSVREQRAALESAVRAGSLSAMEAADRILALYAADVRDAN</sequence>
<keyword evidence="3" id="KW-0808">Transferase</keyword>
<dbReference type="PANTHER" id="PTHR23408">
    <property type="entry name" value="METHYLMALONYL-COA MUTASE"/>
    <property type="match status" value="1"/>
</dbReference>
<protein>
    <submittedName>
        <fullName evidence="3">Membrane ATPase/protein kinase</fullName>
    </submittedName>
</protein>
<comment type="similarity">
    <text evidence="1">Belongs to the SIMIBI class G3E GTPase family. ArgK/MeaB subfamily.</text>
</comment>
<dbReference type="InterPro" id="IPR005129">
    <property type="entry name" value="GTPase_ArgK"/>
</dbReference>
<dbReference type="PANTHER" id="PTHR23408:SF3">
    <property type="entry name" value="METHYLMALONIC ACIDURIA TYPE A PROTEIN, MITOCHONDRIAL"/>
    <property type="match status" value="1"/>
</dbReference>
<dbReference type="Gene3D" id="1.10.287.130">
    <property type="match status" value="1"/>
</dbReference>
<dbReference type="AlphaFoldDB" id="W6K0B0"/>
<dbReference type="EMBL" id="CAJA01000379">
    <property type="protein sequence ID" value="CCH74415.1"/>
    <property type="molecule type" value="Genomic_DNA"/>
</dbReference>
<dbReference type="CDD" id="cd03114">
    <property type="entry name" value="MMAA-like"/>
    <property type="match status" value="1"/>
</dbReference>
<name>W6K0B0_9MICO</name>
<keyword evidence="3" id="KW-0418">Kinase</keyword>
<dbReference type="Pfam" id="PF03308">
    <property type="entry name" value="MeaB"/>
    <property type="match status" value="1"/>
</dbReference>
<proteinExistence type="inferred from homology"/>
<reference evidence="3 4" key="1">
    <citation type="journal article" date="2013" name="ISME J.">
        <title>A metabolic model for members of the genus Tetrasphaera involved in enhanced biological phosphorus removal.</title>
        <authorList>
            <person name="Kristiansen R."/>
            <person name="Nguyen H.T.T."/>
            <person name="Saunders A.M."/>
            <person name="Nielsen J.L."/>
            <person name="Wimmer R."/>
            <person name="Le V.Q."/>
            <person name="McIlroy S.J."/>
            <person name="Petrovski S."/>
            <person name="Seviour R.J."/>
            <person name="Calteau A."/>
            <person name="Nielsen K.L."/>
            <person name="Nielsen P.H."/>
        </authorList>
    </citation>
    <scope>NUCLEOTIDE SEQUENCE [LARGE SCALE GENOMIC DNA]</scope>
    <source>
        <strain evidence="3 4">Ben110</strain>
    </source>
</reference>
<dbReference type="InterPro" id="IPR027417">
    <property type="entry name" value="P-loop_NTPase"/>
</dbReference>
<evidence type="ECO:0000259" key="2">
    <source>
        <dbReference type="SMART" id="SM00382"/>
    </source>
</evidence>
<dbReference type="GO" id="GO:0005737">
    <property type="term" value="C:cytoplasm"/>
    <property type="evidence" value="ECO:0007669"/>
    <property type="project" value="TreeGrafter"/>
</dbReference>
<dbReference type="SMART" id="SM00382">
    <property type="entry name" value="AAA"/>
    <property type="match status" value="1"/>
</dbReference>
<dbReference type="Gene3D" id="1.20.5.170">
    <property type="match status" value="1"/>
</dbReference>
<keyword evidence="4" id="KW-1185">Reference proteome</keyword>
<dbReference type="InterPro" id="IPR003593">
    <property type="entry name" value="AAA+_ATPase"/>
</dbReference>
<evidence type="ECO:0000313" key="4">
    <source>
        <dbReference type="Proteomes" id="UP000035763"/>
    </source>
</evidence>
<dbReference type="SUPFAM" id="SSF52540">
    <property type="entry name" value="P-loop containing nucleoside triphosphate hydrolases"/>
    <property type="match status" value="1"/>
</dbReference>
<dbReference type="GO" id="GO:0016301">
    <property type="term" value="F:kinase activity"/>
    <property type="evidence" value="ECO:0007669"/>
    <property type="project" value="UniProtKB-KW"/>
</dbReference>
<dbReference type="RefSeq" id="WP_048695022.1">
    <property type="nucleotide sequence ID" value="NZ_HG764815.1"/>
</dbReference>
<dbReference type="Proteomes" id="UP000035763">
    <property type="component" value="Unassembled WGS sequence"/>
</dbReference>
<dbReference type="GO" id="GO:0005525">
    <property type="term" value="F:GTP binding"/>
    <property type="evidence" value="ECO:0007669"/>
    <property type="project" value="InterPro"/>
</dbReference>
<dbReference type="Gene3D" id="3.40.50.300">
    <property type="entry name" value="P-loop containing nucleotide triphosphate hydrolases"/>
    <property type="match status" value="1"/>
</dbReference>